<dbReference type="RefSeq" id="WP_107196373.1">
    <property type="nucleotide sequence ID" value="NZ_CP029462.1"/>
</dbReference>
<feature type="transmembrane region" description="Helical" evidence="1">
    <location>
        <begin position="65"/>
        <end position="86"/>
    </location>
</feature>
<evidence type="ECO:0000313" key="3">
    <source>
        <dbReference type="Proteomes" id="UP000254337"/>
    </source>
</evidence>
<name>A0A346B1D2_9FIRM</name>
<feature type="transmembrane region" description="Helical" evidence="1">
    <location>
        <begin position="106"/>
        <end position="127"/>
    </location>
</feature>
<dbReference type="KEGG" id="meg:DKB62_10310"/>
<feature type="transmembrane region" description="Helical" evidence="1">
    <location>
        <begin position="253"/>
        <end position="282"/>
    </location>
</feature>
<gene>
    <name evidence="2" type="ORF">DKB62_10310</name>
</gene>
<keyword evidence="1" id="KW-0812">Transmembrane</keyword>
<reference evidence="2 3" key="1">
    <citation type="submission" date="2018-05" db="EMBL/GenBank/DDBJ databases">
        <title>Complete genome sequence of Megasphaera sp. AJH120T, isolated from the ceca of a chicken.</title>
        <authorList>
            <person name="Maki J."/>
            <person name="Looft T."/>
        </authorList>
    </citation>
    <scope>NUCLEOTIDE SEQUENCE [LARGE SCALE GENOMIC DNA]</scope>
    <source>
        <strain evidence="2 3">AJH120</strain>
    </source>
</reference>
<evidence type="ECO:0000256" key="1">
    <source>
        <dbReference type="SAM" id="Phobius"/>
    </source>
</evidence>
<feature type="transmembrane region" description="Helical" evidence="1">
    <location>
        <begin position="171"/>
        <end position="199"/>
    </location>
</feature>
<proteinExistence type="predicted"/>
<accession>A0A346B1D2</accession>
<keyword evidence="3" id="KW-1185">Reference proteome</keyword>
<sequence>MTASVTDRVRAVLRLALWTVPIPFGAFASDKGLFVSLSVLVFILASLSLPITVRRRQMKGTGTSQYASVGAILYGGIVALCVAVAILNGLMAYPFWQEYALRVASFFAWMVGTLTLQSLAAWGVDWWLKRRRVYWFSEFLDTILYSLPLPCAVMGMLLFPSVGDGEVTTSLVVGVMGIMGFGFIAMGICVIAVFAFYFFPSKGLPGKERIIQCLRIVVMTAVWLGSNSIIFDSRLQIFSSLIFQCMPVVQNNFLVFITPFVVESCLVVASVAVGNVFVMAVYKFIK</sequence>
<protein>
    <submittedName>
        <fullName evidence="2">Uncharacterized protein</fullName>
    </submittedName>
</protein>
<dbReference type="Proteomes" id="UP000254337">
    <property type="component" value="Chromosome"/>
</dbReference>
<evidence type="ECO:0000313" key="2">
    <source>
        <dbReference type="EMBL" id="AXL21925.1"/>
    </source>
</evidence>
<dbReference type="EMBL" id="CP029462">
    <property type="protein sequence ID" value="AXL21925.1"/>
    <property type="molecule type" value="Genomic_DNA"/>
</dbReference>
<feature type="transmembrane region" description="Helical" evidence="1">
    <location>
        <begin position="34"/>
        <end position="53"/>
    </location>
</feature>
<feature type="transmembrane region" description="Helical" evidence="1">
    <location>
        <begin position="211"/>
        <end position="231"/>
    </location>
</feature>
<feature type="transmembrane region" description="Helical" evidence="1">
    <location>
        <begin position="12"/>
        <end position="28"/>
    </location>
</feature>
<dbReference type="AlphaFoldDB" id="A0A346B1D2"/>
<feature type="transmembrane region" description="Helical" evidence="1">
    <location>
        <begin position="139"/>
        <end position="159"/>
    </location>
</feature>
<dbReference type="OrthoDB" id="1625657at2"/>
<keyword evidence="1" id="KW-0472">Membrane</keyword>
<organism evidence="2 3">
    <name type="scientific">Megasphaera stantonii</name>
    <dbReference type="NCBI Taxonomy" id="2144175"/>
    <lineage>
        <taxon>Bacteria</taxon>
        <taxon>Bacillati</taxon>
        <taxon>Bacillota</taxon>
        <taxon>Negativicutes</taxon>
        <taxon>Veillonellales</taxon>
        <taxon>Veillonellaceae</taxon>
        <taxon>Megasphaera</taxon>
    </lineage>
</organism>
<keyword evidence="1" id="KW-1133">Transmembrane helix</keyword>